<reference evidence="1" key="1">
    <citation type="submission" date="2020-08" db="EMBL/GenBank/DDBJ databases">
        <title>Multicomponent nature underlies the extraordinary mechanical properties of spider dragline silk.</title>
        <authorList>
            <person name="Kono N."/>
            <person name="Nakamura H."/>
            <person name="Mori M."/>
            <person name="Yoshida Y."/>
            <person name="Ohtoshi R."/>
            <person name="Malay A.D."/>
            <person name="Moran D.A.P."/>
            <person name="Tomita M."/>
            <person name="Numata K."/>
            <person name="Arakawa K."/>
        </authorList>
    </citation>
    <scope>NUCLEOTIDE SEQUENCE</scope>
</reference>
<protein>
    <submittedName>
        <fullName evidence="1">Uncharacterized protein</fullName>
    </submittedName>
</protein>
<organism evidence="1 2">
    <name type="scientific">Trichonephila inaurata madagascariensis</name>
    <dbReference type="NCBI Taxonomy" id="2747483"/>
    <lineage>
        <taxon>Eukaryota</taxon>
        <taxon>Metazoa</taxon>
        <taxon>Ecdysozoa</taxon>
        <taxon>Arthropoda</taxon>
        <taxon>Chelicerata</taxon>
        <taxon>Arachnida</taxon>
        <taxon>Araneae</taxon>
        <taxon>Araneomorphae</taxon>
        <taxon>Entelegynae</taxon>
        <taxon>Araneoidea</taxon>
        <taxon>Nephilidae</taxon>
        <taxon>Trichonephila</taxon>
        <taxon>Trichonephila inaurata</taxon>
    </lineage>
</organism>
<dbReference type="EMBL" id="BMAV01007221">
    <property type="protein sequence ID" value="GFY49930.1"/>
    <property type="molecule type" value="Genomic_DNA"/>
</dbReference>
<evidence type="ECO:0000313" key="2">
    <source>
        <dbReference type="Proteomes" id="UP000886998"/>
    </source>
</evidence>
<dbReference type="Proteomes" id="UP000886998">
    <property type="component" value="Unassembled WGS sequence"/>
</dbReference>
<evidence type="ECO:0000313" key="1">
    <source>
        <dbReference type="EMBL" id="GFY49930.1"/>
    </source>
</evidence>
<sequence length="264" mass="31674">MARALNVRYSNRTSELLTLKKVSQSQKEMSCITKMRNLILFQISSREEFEHLDNIYYHQFWIERIHVPIFHICFAHAFSQVVKRHDDGHPQTRNGEQRADRDRNIGRTSIDRFLVATNDLDEDYYYLSNKDTLSSIEPSDYEEFYKSKFFDVTREFTLRRVFDANYTYFFCEPFDFYLYLKDQIQKSRPVSVLKTILERQIGISFNQKLLLETIILPYYYILPHQDEEEYAEYIRSGHSSGDPFSDLHKFQFVCQLDIAEKIHT</sequence>
<name>A0A8X6XBX6_9ARAC</name>
<keyword evidence="2" id="KW-1185">Reference proteome</keyword>
<proteinExistence type="predicted"/>
<gene>
    <name evidence="1" type="primary">NCL1_27834</name>
    <name evidence="1" type="ORF">TNIN_150751</name>
</gene>
<dbReference type="OrthoDB" id="10398460at2759"/>
<accession>A0A8X6XBX6</accession>
<dbReference type="AlphaFoldDB" id="A0A8X6XBX6"/>
<comment type="caution">
    <text evidence="1">The sequence shown here is derived from an EMBL/GenBank/DDBJ whole genome shotgun (WGS) entry which is preliminary data.</text>
</comment>